<dbReference type="Proteomes" id="UP001208570">
    <property type="component" value="Unassembled WGS sequence"/>
</dbReference>
<accession>A0AAD9NKC0</accession>
<dbReference type="InterPro" id="IPR024078">
    <property type="entry name" value="LmbE-like_dom_sf"/>
</dbReference>
<evidence type="ECO:0000256" key="1">
    <source>
        <dbReference type="ARBA" id="ARBA00006066"/>
    </source>
</evidence>
<evidence type="ECO:0000313" key="3">
    <source>
        <dbReference type="EMBL" id="KAK2170319.1"/>
    </source>
</evidence>
<name>A0AAD9NKC0_9ANNE</name>
<dbReference type="GO" id="GO:0000225">
    <property type="term" value="F:N-acetylglucosaminylphosphatidylinositol deacetylase activity"/>
    <property type="evidence" value="ECO:0007669"/>
    <property type="project" value="UniProtKB-EC"/>
</dbReference>
<comment type="caution">
    <text evidence="3">The sequence shown here is derived from an EMBL/GenBank/DDBJ whole genome shotgun (WGS) entry which is preliminary data.</text>
</comment>
<dbReference type="SUPFAM" id="SSF102588">
    <property type="entry name" value="LmbE-like"/>
    <property type="match status" value="1"/>
</dbReference>
<dbReference type="EMBL" id="JAODUP010000003">
    <property type="protein sequence ID" value="KAK2170319.1"/>
    <property type="molecule type" value="Genomic_DNA"/>
</dbReference>
<dbReference type="InterPro" id="IPR003737">
    <property type="entry name" value="GlcNAc_PI_deacetylase-related"/>
</dbReference>
<proteinExistence type="inferred from homology"/>
<dbReference type="EC" id="3.5.1.89" evidence="2"/>
<comment type="similarity">
    <text evidence="1">Belongs to the PIGL family.</text>
</comment>
<dbReference type="GO" id="GO:0005783">
    <property type="term" value="C:endoplasmic reticulum"/>
    <property type="evidence" value="ECO:0007669"/>
    <property type="project" value="TreeGrafter"/>
</dbReference>
<evidence type="ECO:0000256" key="2">
    <source>
        <dbReference type="ARBA" id="ARBA00012176"/>
    </source>
</evidence>
<dbReference type="PANTHER" id="PTHR12993:SF11">
    <property type="entry name" value="N-ACETYLGLUCOSAMINYL-PHOSPHATIDYLINOSITOL DE-N-ACETYLASE"/>
    <property type="match status" value="1"/>
</dbReference>
<dbReference type="Pfam" id="PF02585">
    <property type="entry name" value="PIG-L"/>
    <property type="match status" value="1"/>
</dbReference>
<organism evidence="3 4">
    <name type="scientific">Paralvinella palmiformis</name>
    <dbReference type="NCBI Taxonomy" id="53620"/>
    <lineage>
        <taxon>Eukaryota</taxon>
        <taxon>Metazoa</taxon>
        <taxon>Spiralia</taxon>
        <taxon>Lophotrochozoa</taxon>
        <taxon>Annelida</taxon>
        <taxon>Polychaeta</taxon>
        <taxon>Sedentaria</taxon>
        <taxon>Canalipalpata</taxon>
        <taxon>Terebellida</taxon>
        <taxon>Terebelliformia</taxon>
        <taxon>Alvinellidae</taxon>
        <taxon>Paralvinella</taxon>
    </lineage>
</organism>
<protein>
    <recommendedName>
        <fullName evidence="2">N-acetylglucosaminylphosphatidylinositol deacetylase</fullName>
        <ecNumber evidence="2">3.5.1.89</ecNumber>
    </recommendedName>
</protein>
<sequence length="265" mass="30932">MPIILLGIIFVSILMGVLHVIARDKTLTSKMKRRIRLGQSKAGSKTKVVFVIAHPDDEVMFFSPTILNHVSDANKYEVYILCLSTGNYYNKGSLRIQELYDSCNCLGVKLKNTFVIDERILPDNPNIKWDKKFIAESVRNLVDKEDISVIFTFDQYGISGHSNHQDIYRGVQYLIYQDDCPEDIQAFQLVSVSIFRKYLSVLDTFYSYMTSSLIFTSPWLQVWKSQQAMCAHWSQFTWFRFLYIMFSRYMIINTYEPIDIPIELD</sequence>
<evidence type="ECO:0000313" key="4">
    <source>
        <dbReference type="Proteomes" id="UP001208570"/>
    </source>
</evidence>
<gene>
    <name evidence="3" type="ORF">LSH36_3g10078</name>
</gene>
<dbReference type="PANTHER" id="PTHR12993">
    <property type="entry name" value="N-ACETYLGLUCOSAMINYL-PHOSPHATIDYLINOSITOL DE-N-ACETYLASE-RELATED"/>
    <property type="match status" value="1"/>
</dbReference>
<dbReference type="Gene3D" id="3.40.50.10320">
    <property type="entry name" value="LmbE-like"/>
    <property type="match status" value="1"/>
</dbReference>
<keyword evidence="4" id="KW-1185">Reference proteome</keyword>
<dbReference type="AlphaFoldDB" id="A0AAD9NKC0"/>
<reference evidence="3" key="1">
    <citation type="journal article" date="2023" name="Mol. Biol. Evol.">
        <title>Third-Generation Sequencing Reveals the Adaptive Role of the Epigenome in Three Deep-Sea Polychaetes.</title>
        <authorList>
            <person name="Perez M."/>
            <person name="Aroh O."/>
            <person name="Sun Y."/>
            <person name="Lan Y."/>
            <person name="Juniper S.K."/>
            <person name="Young C.R."/>
            <person name="Angers B."/>
            <person name="Qian P.Y."/>
        </authorList>
    </citation>
    <scope>NUCLEOTIDE SEQUENCE</scope>
    <source>
        <strain evidence="3">P08H-3</strain>
    </source>
</reference>